<evidence type="ECO:0000313" key="3">
    <source>
        <dbReference type="EMBL" id="MBA8914137.1"/>
    </source>
</evidence>
<dbReference type="Proteomes" id="UP000543554">
    <property type="component" value="Unassembled WGS sequence"/>
</dbReference>
<dbReference type="GO" id="GO:0005975">
    <property type="term" value="P:carbohydrate metabolic process"/>
    <property type="evidence" value="ECO:0007669"/>
    <property type="project" value="InterPro"/>
</dbReference>
<feature type="domain" description="Trehalase-like N-terminal" evidence="2">
    <location>
        <begin position="2"/>
        <end position="150"/>
    </location>
</feature>
<dbReference type="GO" id="GO:0004553">
    <property type="term" value="F:hydrolase activity, hydrolyzing O-glycosyl compounds"/>
    <property type="evidence" value="ECO:0007669"/>
    <property type="project" value="UniProtKB-ARBA"/>
</dbReference>
<evidence type="ECO:0000259" key="2">
    <source>
        <dbReference type="Pfam" id="PF19291"/>
    </source>
</evidence>
<name>A0AA40S4J1_9HYPH</name>
<evidence type="ECO:0000259" key="1">
    <source>
        <dbReference type="Pfam" id="PF00723"/>
    </source>
</evidence>
<dbReference type="RefSeq" id="WP_182555589.1">
    <property type="nucleotide sequence ID" value="NZ_BPRF01000003.1"/>
</dbReference>
<feature type="domain" description="GH15-like" evidence="1">
    <location>
        <begin position="218"/>
        <end position="574"/>
    </location>
</feature>
<dbReference type="InterPro" id="IPR008928">
    <property type="entry name" value="6-hairpin_glycosidase_sf"/>
</dbReference>
<proteinExistence type="predicted"/>
<dbReference type="AlphaFoldDB" id="A0AA40S4J1"/>
<dbReference type="EMBL" id="JACJIB010000005">
    <property type="protein sequence ID" value="MBA8914137.1"/>
    <property type="molecule type" value="Genomic_DNA"/>
</dbReference>
<dbReference type="Pfam" id="PF19291">
    <property type="entry name" value="TREH_N"/>
    <property type="match status" value="1"/>
</dbReference>
<comment type="caution">
    <text evidence="3">The sequence shown here is derived from an EMBL/GenBank/DDBJ whole genome shotgun (WGS) entry which is preliminary data.</text>
</comment>
<evidence type="ECO:0000313" key="4">
    <source>
        <dbReference type="Proteomes" id="UP000543554"/>
    </source>
</evidence>
<dbReference type="PANTHER" id="PTHR31616">
    <property type="entry name" value="TREHALASE"/>
    <property type="match status" value="1"/>
</dbReference>
<keyword evidence="4" id="KW-1185">Reference proteome</keyword>
<sequence length="587" mass="64369">MSKPIESYALIGDGQTAALVARDGSIDWLCWPDFDSDACLSALLGDVENGRWLLAPAEVGEVRRRYRGDTLVLETEFHGQAGSVRLTDFMPIRGRHSNLVRIVEGLSGAVAMDCDLRLRFDYGALPPWCEPRDDGAVATVGQHRVILRAPVPVTVRDGTLAAGFTLREGERHAFVLTCTASWDPEPEPIDAQAALDGTIAHWEDWIGSFDASRTRWPEAVKRSLLTLKAMVHQRSGGLIAAPTTSLPEAPAGDMNWDYRYSWLRDATFTLGAFINAGFTDEATAWRDWLLRAIAGAPDEMRIMYRVDGSRHLDEWTVDALPGYREARPVRIGNAASTQVQIDVYGEVLDTLALARRAGILASAHQEAMEARIVAHLEKVWHRRGSGVWESRGQPRQYTYSKAMCWVGFDRTLAHARLDDATRGRLEALREHVRGEVCRDGWNAGLGTFTQSYGSHALDASLLLLPLVGFLPADDPRMAATIARIGTELDQSGFIRRTRAKGNGADEGAFLPCSLWMADCLRLQGRQDEAAAYLERVLGVANDVGLLSEEYDVPAKELTGNYPQALTHLAVVNTALGLSGPVLSRGGG</sequence>
<dbReference type="Gene3D" id="1.50.10.10">
    <property type="match status" value="1"/>
</dbReference>
<accession>A0AA40S4J1</accession>
<dbReference type="SUPFAM" id="SSF48208">
    <property type="entry name" value="Six-hairpin glycosidases"/>
    <property type="match status" value="1"/>
</dbReference>
<dbReference type="InterPro" id="IPR045582">
    <property type="entry name" value="Trehalase-like_N"/>
</dbReference>
<protein>
    <submittedName>
        <fullName evidence="3">GH15 family glucan-1,4-alpha-glucosidase</fullName>
    </submittedName>
</protein>
<dbReference type="Pfam" id="PF00723">
    <property type="entry name" value="Glyco_hydro_15"/>
    <property type="match status" value="1"/>
</dbReference>
<dbReference type="PANTHER" id="PTHR31616:SF0">
    <property type="entry name" value="GLUCAN 1,4-ALPHA-GLUCOSIDASE"/>
    <property type="match status" value="1"/>
</dbReference>
<reference evidence="3 4" key="1">
    <citation type="submission" date="2020-08" db="EMBL/GenBank/DDBJ databases">
        <title>Genomic Encyclopedia of Type Strains, Phase IV (KMG-IV): sequencing the most valuable type-strain genomes for metagenomic binning, comparative biology and taxonomic classification.</title>
        <authorList>
            <person name="Goeker M."/>
        </authorList>
    </citation>
    <scope>NUCLEOTIDE SEQUENCE [LARGE SCALE GENOMIC DNA]</scope>
    <source>
        <strain evidence="3 4">DSM 11490</strain>
    </source>
</reference>
<gene>
    <name evidence="3" type="ORF">HNR51_003228</name>
</gene>
<dbReference type="InterPro" id="IPR011613">
    <property type="entry name" value="GH15-like"/>
</dbReference>
<organism evidence="3 4">
    <name type="scientific">Methylorubrum thiocyanatum</name>
    <dbReference type="NCBI Taxonomy" id="47958"/>
    <lineage>
        <taxon>Bacteria</taxon>
        <taxon>Pseudomonadati</taxon>
        <taxon>Pseudomonadota</taxon>
        <taxon>Alphaproteobacteria</taxon>
        <taxon>Hyphomicrobiales</taxon>
        <taxon>Methylobacteriaceae</taxon>
        <taxon>Methylorubrum</taxon>
    </lineage>
</organism>
<dbReference type="InterPro" id="IPR012341">
    <property type="entry name" value="6hp_glycosidase-like_sf"/>
</dbReference>